<feature type="domain" description="Resolvase/invertase-type recombinase catalytic" evidence="2">
    <location>
        <begin position="36"/>
        <end position="186"/>
    </location>
</feature>
<dbReference type="InterPro" id="IPR025827">
    <property type="entry name" value="Zn_ribbon_recom_dom"/>
</dbReference>
<proteinExistence type="predicted"/>
<evidence type="ECO:0000256" key="1">
    <source>
        <dbReference type="SAM" id="Coils"/>
    </source>
</evidence>
<dbReference type="STRING" id="1286171.EAL2_c19440"/>
<dbReference type="PANTHER" id="PTHR30461">
    <property type="entry name" value="DNA-INVERTASE FROM LAMBDOID PROPHAGE"/>
    <property type="match status" value="1"/>
</dbReference>
<dbReference type="InterPro" id="IPR038109">
    <property type="entry name" value="DNA_bind_recomb_sf"/>
</dbReference>
<dbReference type="InterPro" id="IPR050639">
    <property type="entry name" value="SSR_resolvase"/>
</dbReference>
<dbReference type="Pfam" id="PF07508">
    <property type="entry name" value="Recombinase"/>
    <property type="match status" value="1"/>
</dbReference>
<dbReference type="CDD" id="cd00338">
    <property type="entry name" value="Ser_Recombinase"/>
    <property type="match status" value="1"/>
</dbReference>
<dbReference type="GO" id="GO:0000150">
    <property type="term" value="F:DNA strand exchange activity"/>
    <property type="evidence" value="ECO:0007669"/>
    <property type="project" value="InterPro"/>
</dbReference>
<dbReference type="GO" id="GO:0003677">
    <property type="term" value="F:DNA binding"/>
    <property type="evidence" value="ECO:0007669"/>
    <property type="project" value="InterPro"/>
</dbReference>
<dbReference type="InterPro" id="IPR011109">
    <property type="entry name" value="DNA_bind_recombinase_dom"/>
</dbReference>
<feature type="domain" description="Recombinase" evidence="3">
    <location>
        <begin position="195"/>
        <end position="321"/>
    </location>
</feature>
<feature type="coiled-coil region" evidence="1">
    <location>
        <begin position="428"/>
        <end position="455"/>
    </location>
</feature>
<dbReference type="SUPFAM" id="SSF53041">
    <property type="entry name" value="Resolvase-like"/>
    <property type="match status" value="1"/>
</dbReference>
<accession>W8T8N9</accession>
<dbReference type="Gene3D" id="3.90.1750.20">
    <property type="entry name" value="Putative Large Serine Recombinase, Chain B, Domain 2"/>
    <property type="match status" value="1"/>
</dbReference>
<reference evidence="4 5" key="1">
    <citation type="journal article" date="2014" name="Genome Announc.">
        <title>Complete Genome Sequence of Amino Acid-Utilizing Eubacterium acidaminophilum al-2 (DSM 3953).</title>
        <authorList>
            <person name="Poehlein A."/>
            <person name="Andreesen J.R."/>
            <person name="Daniel R."/>
        </authorList>
    </citation>
    <scope>NUCLEOTIDE SEQUENCE [LARGE SCALE GENOMIC DNA]</scope>
    <source>
        <strain evidence="4 5">DSM 3953</strain>
    </source>
</reference>
<dbReference type="HOGENOM" id="CLU_010686_0_5_9"/>
<dbReference type="InterPro" id="IPR036162">
    <property type="entry name" value="Resolvase-like_N_sf"/>
</dbReference>
<dbReference type="EMBL" id="CP007452">
    <property type="protein sequence ID" value="AHM57225.1"/>
    <property type="molecule type" value="Genomic_DNA"/>
</dbReference>
<dbReference type="Pfam" id="PF13408">
    <property type="entry name" value="Zn_ribbon_recom"/>
    <property type="match status" value="1"/>
</dbReference>
<organism evidence="4 5">
    <name type="scientific">Peptoclostridium acidaminophilum DSM 3953</name>
    <dbReference type="NCBI Taxonomy" id="1286171"/>
    <lineage>
        <taxon>Bacteria</taxon>
        <taxon>Bacillati</taxon>
        <taxon>Bacillota</taxon>
        <taxon>Clostridia</taxon>
        <taxon>Peptostreptococcales</taxon>
        <taxon>Peptoclostridiaceae</taxon>
        <taxon>Peptoclostridium</taxon>
    </lineage>
</organism>
<dbReference type="Proteomes" id="UP000019591">
    <property type="component" value="Chromosome"/>
</dbReference>
<dbReference type="PROSITE" id="PS51737">
    <property type="entry name" value="RECOMBINASE_DNA_BIND"/>
    <property type="match status" value="1"/>
</dbReference>
<dbReference type="eggNOG" id="COG1961">
    <property type="taxonomic scope" value="Bacteria"/>
</dbReference>
<dbReference type="PATRIC" id="fig|1286171.3.peg.1893"/>
<dbReference type="Gene3D" id="3.40.50.1390">
    <property type="entry name" value="Resolvase, N-terminal catalytic domain"/>
    <property type="match status" value="1"/>
</dbReference>
<evidence type="ECO:0000313" key="4">
    <source>
        <dbReference type="EMBL" id="AHM57225.1"/>
    </source>
</evidence>
<gene>
    <name evidence="4" type="ORF">EAL2_c19440</name>
</gene>
<dbReference type="PROSITE" id="PS51736">
    <property type="entry name" value="RECOMBINASES_3"/>
    <property type="match status" value="1"/>
</dbReference>
<dbReference type="Pfam" id="PF00239">
    <property type="entry name" value="Resolvase"/>
    <property type="match status" value="1"/>
</dbReference>
<name>W8T8N9_PEPAC</name>
<keyword evidence="5" id="KW-1185">Reference proteome</keyword>
<dbReference type="KEGG" id="eac:EAL2_c19440"/>
<dbReference type="RefSeq" id="WP_025436174.1">
    <property type="nucleotide sequence ID" value="NZ_CP007452.1"/>
</dbReference>
<evidence type="ECO:0000313" key="5">
    <source>
        <dbReference type="Proteomes" id="UP000019591"/>
    </source>
</evidence>
<evidence type="ECO:0000259" key="3">
    <source>
        <dbReference type="PROSITE" id="PS51737"/>
    </source>
</evidence>
<dbReference type="PANTHER" id="PTHR30461:SF23">
    <property type="entry name" value="DNA RECOMBINASE-RELATED"/>
    <property type="match status" value="1"/>
</dbReference>
<evidence type="ECO:0000259" key="2">
    <source>
        <dbReference type="PROSITE" id="PS51736"/>
    </source>
</evidence>
<dbReference type="InterPro" id="IPR006119">
    <property type="entry name" value="Resolv_N"/>
</dbReference>
<protein>
    <submittedName>
        <fullName evidence="4">Resolvase domain protein</fullName>
    </submittedName>
</protein>
<keyword evidence="1" id="KW-0175">Coiled coil</keyword>
<dbReference type="AlphaFoldDB" id="W8T8N9"/>
<dbReference type="SMART" id="SM00857">
    <property type="entry name" value="Resolvase"/>
    <property type="match status" value="1"/>
</dbReference>
<dbReference type="OrthoDB" id="9769353at2"/>
<sequence length="560" mass="64377">MSANQNQASMSPRVRVIPAQGRTDRNKEHYDGRKKRIAAYARVSTLEEHQSSSYELQVAYYTEYIQKNPAWEFYKVFADEGISGTSIKNRTGFQEMIQAAKDGKIDYIITKSISRFARNTLDCISTVRLLKNLPKPCGVFFEKENIDTLDGKSELLLALLASTAEEESKNISMNTIWGVQKRFSQGHIHCPTVYFMGYDTDEDGNIVINEEQARIVKRIFKEYLEGKGTLSIAKGLMKDGILTARGNAVWTSYSVYLILKNEKYMGHCLAQKTVTIDYLSHKRVINRNHQPQYYIKNCLPAIISEDDWNAVQRELKRRKSMLINPKGKYAMNYSNVSPFSNKLFCGNCGRPVTRRRITSRRKGEKYYYSAWHCKLASQKIKTDEKCGSKYVSEDELEKAIMKMLYDLKENNEDLMQDANQAIYECSLTQVEEERLEELKKQIEAVTDKISELASRESSGSSSIYDATLRHLIYEQEILQMECEGLEKNRQDSIYLKKHLEELLECLDEIEGPAGAFRGDIFKRVVESGTLNENYEIAFKLKCGISRTAFASNRKKINSKK</sequence>